<proteinExistence type="predicted"/>
<name>A0ABY7UY64_9DEIO</name>
<reference evidence="1 2" key="1">
    <citation type="submission" date="2022-12" db="EMBL/GenBank/DDBJ databases">
        <title>Genome Sequence of Deinococcus aquaticus Type Strain PB314.</title>
        <authorList>
            <person name="Albert C."/>
            <person name="Hill J."/>
            <person name="Boren L."/>
            <person name="Scholz-Ng S."/>
            <person name="Fatema N."/>
            <person name="Grosso R."/>
            <person name="Soboslay E."/>
            <person name="Tuohy J."/>
        </authorList>
    </citation>
    <scope>NUCLEOTIDE SEQUENCE [LARGE SCALE GENOMIC DNA]</scope>
    <source>
        <strain evidence="1 2">PB-314</strain>
    </source>
</reference>
<keyword evidence="2" id="KW-1185">Reference proteome</keyword>
<evidence type="ECO:0000313" key="1">
    <source>
        <dbReference type="EMBL" id="WDA57859.1"/>
    </source>
</evidence>
<evidence type="ECO:0000313" key="2">
    <source>
        <dbReference type="Proteomes" id="UP001217044"/>
    </source>
</evidence>
<dbReference type="Proteomes" id="UP001217044">
    <property type="component" value="Chromosome"/>
</dbReference>
<protein>
    <submittedName>
        <fullName evidence="1">Uncharacterized protein</fullName>
    </submittedName>
</protein>
<dbReference type="EMBL" id="CP115165">
    <property type="protein sequence ID" value="WDA57859.1"/>
    <property type="molecule type" value="Genomic_DNA"/>
</dbReference>
<sequence>MTGRRGRLSKLEAQRGRAVTLWEALPEHLRADVTPEALERAAQEAPPTLRGDVRAVSLWAFLCVPEGGEA</sequence>
<accession>A0ABY7UY64</accession>
<gene>
    <name evidence="1" type="ORF">M8445_10910</name>
</gene>
<organism evidence="1 2">
    <name type="scientific">Deinococcus aquaticus</name>
    <dbReference type="NCBI Taxonomy" id="328692"/>
    <lineage>
        <taxon>Bacteria</taxon>
        <taxon>Thermotogati</taxon>
        <taxon>Deinococcota</taxon>
        <taxon>Deinococci</taxon>
        <taxon>Deinococcales</taxon>
        <taxon>Deinococcaceae</taxon>
        <taxon>Deinococcus</taxon>
    </lineage>
</organism>
<dbReference type="RefSeq" id="WP_273987785.1">
    <property type="nucleotide sequence ID" value="NZ_BAABQT010000023.1"/>
</dbReference>